<dbReference type="Proteomes" id="UP000256877">
    <property type="component" value="Unassembled WGS sequence"/>
</dbReference>
<feature type="domain" description="Glycosyl transferase family 1" evidence="1">
    <location>
        <begin position="231"/>
        <end position="382"/>
    </location>
</feature>
<dbReference type="Gene3D" id="3.40.50.2000">
    <property type="entry name" value="Glycogen Phosphorylase B"/>
    <property type="match status" value="2"/>
</dbReference>
<accession>A0A371QVD5</accession>
<protein>
    <submittedName>
        <fullName evidence="2">Glycosyl transferase</fullName>
    </submittedName>
</protein>
<dbReference type="Pfam" id="PF00534">
    <property type="entry name" value="Glycos_transf_1"/>
    <property type="match status" value="1"/>
</dbReference>
<organism evidence="2 5">
    <name type="scientific">Pyrobaculum aerophilum</name>
    <dbReference type="NCBI Taxonomy" id="13773"/>
    <lineage>
        <taxon>Archaea</taxon>
        <taxon>Thermoproteota</taxon>
        <taxon>Thermoprotei</taxon>
        <taxon>Thermoproteales</taxon>
        <taxon>Thermoproteaceae</taxon>
        <taxon>Pyrobaculum</taxon>
    </lineage>
</organism>
<gene>
    <name evidence="2" type="ORF">CGL51_11720</name>
    <name evidence="3" type="ORF">CGL52_06065</name>
</gene>
<evidence type="ECO:0000313" key="5">
    <source>
        <dbReference type="Proteomes" id="UP000257123"/>
    </source>
</evidence>
<dbReference type="InterPro" id="IPR001296">
    <property type="entry name" value="Glyco_trans_1"/>
</dbReference>
<reference evidence="4 5" key="1">
    <citation type="submission" date="2017-07" db="EMBL/GenBank/DDBJ databases">
        <title>Draft genome sequence of aerobic hyperthermophilic archaea, Pyrobaculum aerophilum YKB31 and YKB32.</title>
        <authorList>
            <person name="Mochizuki T."/>
            <person name="Berliner A.J."/>
            <person name="Yoshida-Takashima Y."/>
            <person name="Takaki Y."/>
            <person name="Nunoura T."/>
            <person name="Takai K."/>
        </authorList>
    </citation>
    <scope>NUCLEOTIDE SEQUENCE [LARGE SCALE GENOMIC DNA]</scope>
    <source>
        <strain evidence="2 5">YKB31</strain>
        <strain evidence="3 4">YKB32</strain>
    </source>
</reference>
<comment type="caution">
    <text evidence="2">The sequence shown here is derived from an EMBL/GenBank/DDBJ whole genome shotgun (WGS) entry which is preliminary data.</text>
</comment>
<dbReference type="GO" id="GO:0016757">
    <property type="term" value="F:glycosyltransferase activity"/>
    <property type="evidence" value="ECO:0007669"/>
    <property type="project" value="InterPro"/>
</dbReference>
<dbReference type="PANTHER" id="PTHR12526:SF630">
    <property type="entry name" value="GLYCOSYLTRANSFERASE"/>
    <property type="match status" value="1"/>
</dbReference>
<evidence type="ECO:0000259" key="1">
    <source>
        <dbReference type="Pfam" id="PF00534"/>
    </source>
</evidence>
<evidence type="ECO:0000313" key="2">
    <source>
        <dbReference type="EMBL" id="RFA93941.1"/>
    </source>
</evidence>
<proteinExistence type="predicted"/>
<dbReference type="EMBL" id="NMUE01000049">
    <property type="protein sequence ID" value="RFA93941.1"/>
    <property type="molecule type" value="Genomic_DNA"/>
</dbReference>
<dbReference type="AlphaFoldDB" id="A0A371QVD5"/>
<dbReference type="Proteomes" id="UP000257123">
    <property type="component" value="Unassembled WGS sequence"/>
</dbReference>
<dbReference type="RefSeq" id="WP_116421842.1">
    <property type="nucleotide sequence ID" value="NZ_NMUE01000049.1"/>
</dbReference>
<sequence length="402" mass="45507">MNIAVISPQSSHWEDAHRAASILVKAFQRLGHKAWLITSIYHDDQLAVKEEVVEKSERGFVEVENDVSGVPTIRVLSSRPIFQPNIVFRNFVGILNEIDKQYDLDVIVVFSSFWNGPEEVAKWIGVRKSLLSIGEISKRATFVFVPIYTTKFPISRPIEAALRVMWSTLQLPEILRNADLIVVCCQGEAEELKLYRVPSEKIIESRCWIDPDFADLIPSVDKLRHVENFDFYVSYIGPLDEDRNLRGLIKTAEKLSSIGNIGLVVAGSGSAKERFKREIREVKNLVLLEEYDMRTVASVMKWSLVGMDLSYFEPFGIRALEYLYAGVPFATSPTSRAVWHITNGVDGIHLEGPEDINGLVNWISTLIRDPELREEIGVKARRKAEGLNAVKLAELIISRAQR</sequence>
<dbReference type="SUPFAM" id="SSF53756">
    <property type="entry name" value="UDP-Glycosyltransferase/glycogen phosphorylase"/>
    <property type="match status" value="1"/>
</dbReference>
<keyword evidence="2" id="KW-0808">Transferase</keyword>
<name>A0A371QVD5_9CREN</name>
<dbReference type="EMBL" id="NMUF01000013">
    <property type="protein sequence ID" value="RFA98960.1"/>
    <property type="molecule type" value="Genomic_DNA"/>
</dbReference>
<evidence type="ECO:0000313" key="4">
    <source>
        <dbReference type="Proteomes" id="UP000256877"/>
    </source>
</evidence>
<evidence type="ECO:0000313" key="3">
    <source>
        <dbReference type="EMBL" id="RFA98960.1"/>
    </source>
</evidence>
<dbReference type="OrthoDB" id="132546at2157"/>
<dbReference type="CDD" id="cd03801">
    <property type="entry name" value="GT4_PimA-like"/>
    <property type="match status" value="1"/>
</dbReference>
<dbReference type="PANTHER" id="PTHR12526">
    <property type="entry name" value="GLYCOSYLTRANSFERASE"/>
    <property type="match status" value="1"/>
</dbReference>